<keyword evidence="1" id="KW-1133">Transmembrane helix</keyword>
<evidence type="ECO:0000313" key="2">
    <source>
        <dbReference type="EMBL" id="CDN30144.1"/>
    </source>
</evidence>
<keyword evidence="3" id="KW-1185">Reference proteome</keyword>
<feature type="transmembrane region" description="Helical" evidence="1">
    <location>
        <begin position="93"/>
        <end position="113"/>
    </location>
</feature>
<evidence type="ECO:0000256" key="1">
    <source>
        <dbReference type="SAM" id="Phobius"/>
    </source>
</evidence>
<organism evidence="2 3">
    <name type="scientific">Mucinivorans hirudinis</name>
    <dbReference type="NCBI Taxonomy" id="1433126"/>
    <lineage>
        <taxon>Bacteria</taxon>
        <taxon>Pseudomonadati</taxon>
        <taxon>Bacteroidota</taxon>
        <taxon>Bacteroidia</taxon>
        <taxon>Bacteroidales</taxon>
        <taxon>Rikenellaceae</taxon>
        <taxon>Mucinivorans</taxon>
    </lineage>
</organism>
<dbReference type="Proteomes" id="UP000027616">
    <property type="component" value="Chromosome I"/>
</dbReference>
<dbReference type="HOGENOM" id="CLU_090570_0_0_10"/>
<keyword evidence="1" id="KW-0472">Membrane</keyword>
<feature type="transmembrane region" description="Helical" evidence="1">
    <location>
        <begin position="151"/>
        <end position="169"/>
    </location>
</feature>
<feature type="transmembrane region" description="Helical" evidence="1">
    <location>
        <begin position="62"/>
        <end position="79"/>
    </location>
</feature>
<feature type="transmembrane region" description="Helical" evidence="1">
    <location>
        <begin position="175"/>
        <end position="193"/>
    </location>
</feature>
<dbReference type="KEGG" id="rbc:BN938_0037"/>
<proteinExistence type="predicted"/>
<sequence length="202" mass="22694">MEEKTLNSQQSLELIAAMIRQSQRKLERGGGTIFLIWGYTSLLVSAVVVALVYLGYGDISNWAWWAIPIIGWGGTWNVLRKRPKQVSTYIDRFIGYIWITIGIVAMLFPIVLISTTIMGDLTKHIIGFVMIPILSTILCIGVTLSGLVLRFRPLIIGGFAAIVLSFGMFFTQYYIYVFMLMFIVSMIIPGHILNCRAKCSKS</sequence>
<dbReference type="eggNOG" id="ENOG502ZSWC">
    <property type="taxonomic scope" value="Bacteria"/>
</dbReference>
<feature type="transmembrane region" description="Helical" evidence="1">
    <location>
        <begin position="33"/>
        <end position="56"/>
    </location>
</feature>
<gene>
    <name evidence="2" type="ORF">BN938_0037</name>
</gene>
<reference evidence="2 3" key="1">
    <citation type="journal article" date="2015" name="Genome Announc.">
        <title>Complete Genome Sequence of the Novel Leech Symbiont Mucinivorans hirudinis M3T.</title>
        <authorList>
            <person name="Nelson M.C."/>
            <person name="Bomar L."/>
            <person name="Graf J."/>
        </authorList>
    </citation>
    <scope>NUCLEOTIDE SEQUENCE [LARGE SCALE GENOMIC DNA]</scope>
    <source>
        <strain evidence="3">M3</strain>
    </source>
</reference>
<dbReference type="STRING" id="1433126.BN938_0037"/>
<feature type="transmembrane region" description="Helical" evidence="1">
    <location>
        <begin position="125"/>
        <end position="144"/>
    </location>
</feature>
<keyword evidence="1" id="KW-0812">Transmembrane</keyword>
<dbReference type="EMBL" id="HG934468">
    <property type="protein sequence ID" value="CDN30144.1"/>
    <property type="molecule type" value="Genomic_DNA"/>
</dbReference>
<dbReference type="OrthoDB" id="1096547at2"/>
<accession>A0A060R9N8</accession>
<dbReference type="AlphaFoldDB" id="A0A060R9N8"/>
<name>A0A060R9N8_9BACT</name>
<protein>
    <submittedName>
        <fullName evidence="2">Putative membrane protein</fullName>
    </submittedName>
</protein>
<evidence type="ECO:0000313" key="3">
    <source>
        <dbReference type="Proteomes" id="UP000027616"/>
    </source>
</evidence>